<dbReference type="FunFam" id="3.80.10.10:FF:000770">
    <property type="entry name" value="Uncharacterized protein"/>
    <property type="match status" value="1"/>
</dbReference>
<evidence type="ECO:0000256" key="3">
    <source>
        <dbReference type="ARBA" id="ARBA00022737"/>
    </source>
</evidence>
<dbReference type="Pfam" id="PF13855">
    <property type="entry name" value="LRR_8"/>
    <property type="match status" value="2"/>
</dbReference>
<dbReference type="InterPro" id="IPR032675">
    <property type="entry name" value="LRR_dom_sf"/>
</dbReference>
<evidence type="ECO:0000259" key="5">
    <source>
        <dbReference type="SMART" id="SM00082"/>
    </source>
</evidence>
<keyword evidence="4" id="KW-0325">Glycoprotein</keyword>
<dbReference type="SMART" id="SM00365">
    <property type="entry name" value="LRR_SD22"/>
    <property type="match status" value="9"/>
</dbReference>
<dbReference type="InterPro" id="IPR003591">
    <property type="entry name" value="Leu-rich_rpt_typical-subtyp"/>
</dbReference>
<dbReference type="SUPFAM" id="SSF52058">
    <property type="entry name" value="L domain-like"/>
    <property type="match status" value="1"/>
</dbReference>
<dbReference type="SMART" id="SM00369">
    <property type="entry name" value="LRR_TYP"/>
    <property type="match status" value="11"/>
</dbReference>
<dbReference type="Proteomes" id="UP000887565">
    <property type="component" value="Unplaced"/>
</dbReference>
<evidence type="ECO:0000313" key="6">
    <source>
        <dbReference type="Proteomes" id="UP000887565"/>
    </source>
</evidence>
<reference evidence="7" key="1">
    <citation type="submission" date="2022-11" db="UniProtKB">
        <authorList>
            <consortium name="WormBaseParasite"/>
        </authorList>
    </citation>
    <scope>IDENTIFICATION</scope>
</reference>
<dbReference type="WBParaSite" id="nRc.2.0.1.t45821-RA">
    <property type="protein sequence ID" value="nRc.2.0.1.t45821-RA"/>
    <property type="gene ID" value="nRc.2.0.1.g45821"/>
</dbReference>
<dbReference type="SMART" id="SM00082">
    <property type="entry name" value="LRRCT"/>
    <property type="match status" value="1"/>
</dbReference>
<keyword evidence="2" id="KW-0732">Signal</keyword>
<evidence type="ECO:0000313" key="7">
    <source>
        <dbReference type="WBParaSite" id="nRc.2.0.1.t45821-RA"/>
    </source>
</evidence>
<feature type="domain" description="LRRCT" evidence="5">
    <location>
        <begin position="420"/>
        <end position="478"/>
    </location>
</feature>
<sequence length="697" mass="77537">MLLFLSTYGDQIAAAFCPTNCKCDQQGTSSKMMTAADCTNANLTSYPILLNPRLKKLILSGNGLSSLKLDELSVYSDLEYLDLSNNKIFEIERGAFFRLQKLKVLRLNNNMITSLSIETFLGLTELRVLDLGQNSLTRLATSVFSDLPRLETLNLSSNLLNNIAPGALTNLRSLKQLHLADNQLTDLQNGEMIFRPIQSLKILNLQQNRLTSLDDDTFSMLGKLEILNLSSNLLDKIGDDTFMPLVNLKYLSLANNKLTRIPTMSFRQLTDLQTLDISSNFFVEIPTSAFEGLSSLKKLFINQCPELKSTSLNAFSGLFELETLFLSQNPKLSDLNPSSFEQSAVYAGSPINVKNNNENDDKFYEIVLLRETDQSSTASKMTNKENFKLKRLILSGNNLKFLPEKALPYEQLDELKIDGNPWLCDCKMKFLPGILKNIDQKDTANPDDENSPILCSSPEKLADKNLLQLNDQDFGYCKTDDDPYLAQIDWIFKMAALVSVLTLLTTLTCLTLRFKRRLCKFFCNKKYDAATSSASSSSISNSNDKLYYEKSSSISQSCRRNYYQAKQLKSPSSCTNGELFCFNGATAVMDHGVAAGATYYSTYNGYEYPTKRHCRGGDYRCMALAATDDVSQPTFAVATSDYYSGASCCTATAAATVYAPPNAEASSIRGRLSSASSLDRTSSFKIIQMHPIPITEV</sequence>
<name>A0A915L7V0_ROMCU</name>
<organism evidence="6 7">
    <name type="scientific">Romanomermis culicivorax</name>
    <name type="common">Nematode worm</name>
    <dbReference type="NCBI Taxonomy" id="13658"/>
    <lineage>
        <taxon>Eukaryota</taxon>
        <taxon>Metazoa</taxon>
        <taxon>Ecdysozoa</taxon>
        <taxon>Nematoda</taxon>
        <taxon>Enoplea</taxon>
        <taxon>Dorylaimia</taxon>
        <taxon>Mermithida</taxon>
        <taxon>Mermithoidea</taxon>
        <taxon>Mermithidae</taxon>
        <taxon>Romanomermis</taxon>
    </lineage>
</organism>
<dbReference type="AlphaFoldDB" id="A0A915L7V0"/>
<proteinExistence type="predicted"/>
<dbReference type="Gene3D" id="3.80.10.10">
    <property type="entry name" value="Ribonuclease Inhibitor"/>
    <property type="match status" value="3"/>
</dbReference>
<protein>
    <submittedName>
        <fullName evidence="7">LRRCT domain-containing protein</fullName>
    </submittedName>
</protein>
<evidence type="ECO:0000256" key="2">
    <source>
        <dbReference type="ARBA" id="ARBA00022729"/>
    </source>
</evidence>
<evidence type="ECO:0000256" key="4">
    <source>
        <dbReference type="ARBA" id="ARBA00023180"/>
    </source>
</evidence>
<evidence type="ECO:0000256" key="1">
    <source>
        <dbReference type="ARBA" id="ARBA00022614"/>
    </source>
</evidence>
<dbReference type="InterPro" id="IPR001611">
    <property type="entry name" value="Leu-rich_rpt"/>
</dbReference>
<dbReference type="OMA" id="SFNDMVT"/>
<keyword evidence="1" id="KW-0433">Leucine-rich repeat</keyword>
<dbReference type="PANTHER" id="PTHR24366">
    <property type="entry name" value="IG(IMMUNOGLOBULIN) AND LRR(LEUCINE RICH REPEAT) DOMAINS"/>
    <property type="match status" value="1"/>
</dbReference>
<dbReference type="InterPro" id="IPR000483">
    <property type="entry name" value="Cys-rich_flank_reg_C"/>
</dbReference>
<keyword evidence="6" id="KW-1185">Reference proteome</keyword>
<accession>A0A915L7V0</accession>
<keyword evidence="3" id="KW-0677">Repeat</keyword>
<dbReference type="PROSITE" id="PS51450">
    <property type="entry name" value="LRR"/>
    <property type="match status" value="6"/>
</dbReference>
<dbReference type="Pfam" id="PF00560">
    <property type="entry name" value="LRR_1"/>
    <property type="match status" value="1"/>
</dbReference>